<dbReference type="Pfam" id="PF00455">
    <property type="entry name" value="DeoRC"/>
    <property type="match status" value="1"/>
</dbReference>
<name>A0A8J4DV93_9ACTN</name>
<dbReference type="Proteomes" id="UP000619260">
    <property type="component" value="Unassembled WGS sequence"/>
</dbReference>
<dbReference type="GO" id="GO:0003700">
    <property type="term" value="F:DNA-binding transcription factor activity"/>
    <property type="evidence" value="ECO:0007669"/>
    <property type="project" value="InterPro"/>
</dbReference>
<feature type="domain" description="HTH deoR-type" evidence="4">
    <location>
        <begin position="3"/>
        <end position="58"/>
    </location>
</feature>
<keyword evidence="3" id="KW-0804">Transcription</keyword>
<dbReference type="SUPFAM" id="SSF100950">
    <property type="entry name" value="NagB/RpiA/CoA transferase-like"/>
    <property type="match status" value="1"/>
</dbReference>
<dbReference type="InterPro" id="IPR018356">
    <property type="entry name" value="Tscrpt_reg_HTH_DeoR_CS"/>
</dbReference>
<keyword evidence="6" id="KW-1185">Reference proteome</keyword>
<dbReference type="SMART" id="SM01134">
    <property type="entry name" value="DeoRC"/>
    <property type="match status" value="1"/>
</dbReference>
<dbReference type="InterPro" id="IPR036390">
    <property type="entry name" value="WH_DNA-bd_sf"/>
</dbReference>
<evidence type="ECO:0000256" key="3">
    <source>
        <dbReference type="ARBA" id="ARBA00023163"/>
    </source>
</evidence>
<dbReference type="InterPro" id="IPR014036">
    <property type="entry name" value="DeoR-like_C"/>
</dbReference>
<dbReference type="Gene3D" id="1.10.10.10">
    <property type="entry name" value="Winged helix-like DNA-binding domain superfamily/Winged helix DNA-binding domain"/>
    <property type="match status" value="1"/>
</dbReference>
<evidence type="ECO:0000313" key="5">
    <source>
        <dbReference type="EMBL" id="GIJ50923.1"/>
    </source>
</evidence>
<accession>A0A8J4DV93</accession>
<dbReference type="PANTHER" id="PTHR30363">
    <property type="entry name" value="HTH-TYPE TRANSCRIPTIONAL REGULATOR SRLR-RELATED"/>
    <property type="match status" value="1"/>
</dbReference>
<evidence type="ECO:0000313" key="6">
    <source>
        <dbReference type="Proteomes" id="UP000619260"/>
    </source>
</evidence>
<reference evidence="5" key="1">
    <citation type="submission" date="2021-01" db="EMBL/GenBank/DDBJ databases">
        <title>Whole genome shotgun sequence of Virgisporangium aliadipatigenens NBRC 105644.</title>
        <authorList>
            <person name="Komaki H."/>
            <person name="Tamura T."/>
        </authorList>
    </citation>
    <scope>NUCLEOTIDE SEQUENCE</scope>
    <source>
        <strain evidence="5">NBRC 105644</strain>
    </source>
</reference>
<keyword evidence="2" id="KW-0238">DNA-binding</keyword>
<dbReference type="InterPro" id="IPR050313">
    <property type="entry name" value="Carb_Metab_HTH_regulators"/>
</dbReference>
<dbReference type="SMART" id="SM00420">
    <property type="entry name" value="HTH_DEOR"/>
    <property type="match status" value="1"/>
</dbReference>
<dbReference type="PROSITE" id="PS51000">
    <property type="entry name" value="HTH_DEOR_2"/>
    <property type="match status" value="1"/>
</dbReference>
<comment type="caution">
    <text evidence="5">The sequence shown here is derived from an EMBL/GenBank/DDBJ whole genome shotgun (WGS) entry which is preliminary data.</text>
</comment>
<evidence type="ECO:0000259" key="4">
    <source>
        <dbReference type="PROSITE" id="PS51000"/>
    </source>
</evidence>
<dbReference type="Gene3D" id="3.40.50.1360">
    <property type="match status" value="1"/>
</dbReference>
<gene>
    <name evidence="5" type="primary">agaR_2</name>
    <name evidence="5" type="ORF">Val02_78090</name>
</gene>
<dbReference type="SUPFAM" id="SSF46785">
    <property type="entry name" value="Winged helix' DNA-binding domain"/>
    <property type="match status" value="1"/>
</dbReference>
<dbReference type="PANTHER" id="PTHR30363:SF44">
    <property type="entry name" value="AGA OPERON TRANSCRIPTIONAL REPRESSOR-RELATED"/>
    <property type="match status" value="1"/>
</dbReference>
<dbReference type="PROSITE" id="PS00894">
    <property type="entry name" value="HTH_DEOR_1"/>
    <property type="match status" value="1"/>
</dbReference>
<dbReference type="PRINTS" id="PR00037">
    <property type="entry name" value="HTHLACR"/>
</dbReference>
<dbReference type="EMBL" id="BOPF01000041">
    <property type="protein sequence ID" value="GIJ50923.1"/>
    <property type="molecule type" value="Genomic_DNA"/>
</dbReference>
<evidence type="ECO:0000256" key="1">
    <source>
        <dbReference type="ARBA" id="ARBA00023015"/>
    </source>
</evidence>
<evidence type="ECO:0000256" key="2">
    <source>
        <dbReference type="ARBA" id="ARBA00023125"/>
    </source>
</evidence>
<dbReference type="GO" id="GO:0003677">
    <property type="term" value="F:DNA binding"/>
    <property type="evidence" value="ECO:0007669"/>
    <property type="project" value="UniProtKB-KW"/>
</dbReference>
<dbReference type="InterPro" id="IPR001034">
    <property type="entry name" value="DeoR_HTH"/>
</dbReference>
<protein>
    <submittedName>
        <fullName evidence="5">DeoR family transcriptional regulator</fullName>
    </submittedName>
</protein>
<dbReference type="RefSeq" id="WP_203904349.1">
    <property type="nucleotide sequence ID" value="NZ_BOPF01000041.1"/>
</dbReference>
<dbReference type="InterPro" id="IPR036388">
    <property type="entry name" value="WH-like_DNA-bd_sf"/>
</dbReference>
<dbReference type="AlphaFoldDB" id="A0A8J4DV93"/>
<dbReference type="InterPro" id="IPR037171">
    <property type="entry name" value="NagB/RpiA_transferase-like"/>
</dbReference>
<keyword evidence="1" id="KW-0805">Transcription regulation</keyword>
<organism evidence="5 6">
    <name type="scientific">Virgisporangium aliadipatigenens</name>
    <dbReference type="NCBI Taxonomy" id="741659"/>
    <lineage>
        <taxon>Bacteria</taxon>
        <taxon>Bacillati</taxon>
        <taxon>Actinomycetota</taxon>
        <taxon>Actinomycetes</taxon>
        <taxon>Micromonosporales</taxon>
        <taxon>Micromonosporaceae</taxon>
        <taxon>Virgisporangium</taxon>
    </lineage>
</organism>
<sequence length="252" mass="26997">MQRAQRLNAMVARIVDGGVVDVRALAEEFDVSLATIRRDVDALQRKRLVTRSHGSVRPHDSFHDLPLGLKTTQDLTEKRRIAKRALEFIDGARVIGMTGGTTVTEFARGLLDRQGLTVVTNALNVAAELIVNPGLRVFSAGGEVRPSSQEVVGPSAEAFLAGYHLDVAFVGVDGVDARAGCTNYDPDGSRANRVLVERAKRVIVLADASKIGHVALASVCELSQIDVLLTDSRLAQDDADRLAAHGCAVLRA</sequence>
<proteinExistence type="predicted"/>
<dbReference type="Pfam" id="PF08220">
    <property type="entry name" value="HTH_DeoR"/>
    <property type="match status" value="1"/>
</dbReference>